<evidence type="ECO:0000313" key="4">
    <source>
        <dbReference type="Proteomes" id="UP000015354"/>
    </source>
</evidence>
<accession>S9VIC7</accession>
<dbReference type="OrthoDB" id="406368at2759"/>
<dbReference type="AlphaFoldDB" id="S9VIC7"/>
<dbReference type="InterPro" id="IPR051291">
    <property type="entry name" value="CIMAP"/>
</dbReference>
<feature type="region of interest" description="Disordered" evidence="1">
    <location>
        <begin position="395"/>
        <end position="455"/>
    </location>
</feature>
<evidence type="ECO:0000313" key="2">
    <source>
        <dbReference type="EMBL" id="EPY26856.1"/>
    </source>
</evidence>
<dbReference type="Pfam" id="PF07004">
    <property type="entry name" value="SHIPPO-rpt"/>
    <property type="match status" value="6"/>
</dbReference>
<dbReference type="Proteomes" id="UP000015354">
    <property type="component" value="Unassembled WGS sequence"/>
</dbReference>
<dbReference type="EMBL" id="ATMH01006044">
    <property type="protein sequence ID" value="EPY26856.1"/>
    <property type="molecule type" value="Genomic_DNA"/>
</dbReference>
<feature type="region of interest" description="Disordered" evidence="1">
    <location>
        <begin position="162"/>
        <end position="196"/>
    </location>
</feature>
<organism evidence="2 4">
    <name type="scientific">Strigomonas culicis</name>
    <dbReference type="NCBI Taxonomy" id="28005"/>
    <lineage>
        <taxon>Eukaryota</taxon>
        <taxon>Discoba</taxon>
        <taxon>Euglenozoa</taxon>
        <taxon>Kinetoplastea</taxon>
        <taxon>Metakinetoplastina</taxon>
        <taxon>Trypanosomatida</taxon>
        <taxon>Trypanosomatidae</taxon>
        <taxon>Strigomonadinae</taxon>
        <taxon>Strigomonas</taxon>
    </lineage>
</organism>
<feature type="region of interest" description="Disordered" evidence="1">
    <location>
        <begin position="46"/>
        <end position="70"/>
    </location>
</feature>
<proteinExistence type="predicted"/>
<sequence>MTTTVVEELPLIRGKNDGAVLKAGAGPNVGPGSYNVDYQTQNTFSRAPFNTTGERRPLYDNDPSVPGPGAYDIDRVPPDERYGVSGVPFVSESDRFAHKRDDAYPGPGSYETTDRWPTKKDPRAHKFTFAPERNMAGVGSDTHSGPGYYEPNYNAATRKKPKATDFGRSCGRRGLDGVNDVPGPGSYDAVNTPHNIYDAKPSSMFVTKSKRSQIGGTETPGPGAYNIGESTERPMPGQHYSAFGSSTTRFGRDSHHRAPGPGDYTSNIAPRRFRHIQNGNGTAPFVSASHRFGNTWAESPGPGSYDGYRMPKHVSYGAETPFQSTVARFGPSTTRVRNPIFDDYNFSQTDPSLRPQQSRVLHRPFINGPISPTLGPEKLQDRDYIVNYEGYVPPGSTRGTLGLAERDSGPRKAASAPGPGTYDGHSAASGQFNNSNWARQPRFRNAGEPTHGPASGRTYYESTFITKSHNVTIGSDTLWTH</sequence>
<evidence type="ECO:0000313" key="3">
    <source>
        <dbReference type="EMBL" id="EPY34299.1"/>
    </source>
</evidence>
<name>S9VIC7_9TRYP</name>
<evidence type="ECO:0000256" key="1">
    <source>
        <dbReference type="SAM" id="MobiDB-lite"/>
    </source>
</evidence>
<protein>
    <submittedName>
        <fullName evidence="2">Uncharacterized protein</fullName>
    </submittedName>
</protein>
<feature type="compositionally biased region" description="Basic and acidic residues" evidence="1">
    <location>
        <begin position="112"/>
        <end position="121"/>
    </location>
</feature>
<feature type="region of interest" description="Disordered" evidence="1">
    <location>
        <begin position="247"/>
        <end position="268"/>
    </location>
</feature>
<feature type="compositionally biased region" description="Polar residues" evidence="1">
    <location>
        <begin position="428"/>
        <end position="438"/>
    </location>
</feature>
<keyword evidence="4" id="KW-1185">Reference proteome</keyword>
<reference evidence="2 4" key="1">
    <citation type="journal article" date="2013" name="PLoS ONE">
        <title>Predicting the Proteins of Angomonas deanei, Strigomonas culicis and Their Respective Endosymbionts Reveals New Aspects of the Trypanosomatidae Family.</title>
        <authorList>
            <person name="Motta M.C."/>
            <person name="Martins A.C."/>
            <person name="de Souza S.S."/>
            <person name="Catta-Preta C.M."/>
            <person name="Silva R."/>
            <person name="Klein C.C."/>
            <person name="de Almeida L.G."/>
            <person name="de Lima Cunha O."/>
            <person name="Ciapina L.P."/>
            <person name="Brocchi M."/>
            <person name="Colabardini A.C."/>
            <person name="de Araujo Lima B."/>
            <person name="Machado C.R."/>
            <person name="de Almeida Soares C.M."/>
            <person name="Probst C.M."/>
            <person name="de Menezes C.B."/>
            <person name="Thompson C.E."/>
            <person name="Bartholomeu D.C."/>
            <person name="Gradia D.F."/>
            <person name="Pavoni D.P."/>
            <person name="Grisard E.C."/>
            <person name="Fantinatti-Garboggini F."/>
            <person name="Marchini F.K."/>
            <person name="Rodrigues-Luiz G.F."/>
            <person name="Wagner G."/>
            <person name="Goldman G.H."/>
            <person name="Fietto J.L."/>
            <person name="Elias M.C."/>
            <person name="Goldman M.H."/>
            <person name="Sagot M.F."/>
            <person name="Pereira M."/>
            <person name="Stoco P.H."/>
            <person name="de Mendonca-Neto R.P."/>
            <person name="Teixeira S.M."/>
            <person name="Maciel T.E."/>
            <person name="de Oliveira Mendes T.A."/>
            <person name="Urmenyi T.P."/>
            <person name="de Souza W."/>
            <person name="Schenkman S."/>
            <person name="de Vasconcelos A.T."/>
        </authorList>
    </citation>
    <scope>NUCLEOTIDE SEQUENCE [LARGE SCALE GENOMIC DNA]</scope>
</reference>
<reference evidence="2" key="2">
    <citation type="submission" date="2013-03" db="EMBL/GenBank/DDBJ databases">
        <authorList>
            <person name="Motta M.C.M."/>
            <person name="Martins A.C.A."/>
            <person name="Preta C.M.C.C."/>
            <person name="Silva R."/>
            <person name="de Souza S.S."/>
            <person name="Klein C.C."/>
            <person name="de Almeida L.G.P."/>
            <person name="Cunha O.L."/>
            <person name="Colabardini A.C."/>
            <person name="Lima B.A."/>
            <person name="Machado C.R."/>
            <person name="Soares C.M.A."/>
            <person name="de Menezes C.B.A."/>
            <person name="Bartolomeu D.C."/>
            <person name="Grisard E.C."/>
            <person name="Fantinatti-Garboggini F."/>
            <person name="Rodrigues-Luiz G.F."/>
            <person name="Wagner G."/>
            <person name="Goldman G.H."/>
            <person name="Fietto J.L.R."/>
            <person name="Ciapina L.P."/>
            <person name="Brocchi M."/>
            <person name="Elias M.C."/>
            <person name="Goldman M.H.S."/>
            <person name="Sagot M.-F."/>
            <person name="Pereira M."/>
            <person name="Stoco P.H."/>
            <person name="Teixeira S.M.R."/>
            <person name="de Mendonca-Neto R.P."/>
            <person name="Maciel T.E.F."/>
            <person name="Mendes T.A.O."/>
            <person name="Urmenyi T.P."/>
            <person name="Teixeira M.M.G."/>
            <person name="de Camargo E.F.P."/>
            <person name="de Sousa W."/>
            <person name="Schenkman S."/>
            <person name="de Vasconcelos A.T.R."/>
        </authorList>
    </citation>
    <scope>NUCLEOTIDE SEQUENCE</scope>
</reference>
<dbReference type="EMBL" id="ATMH01001671">
    <property type="protein sequence ID" value="EPY34299.1"/>
    <property type="molecule type" value="Genomic_DNA"/>
</dbReference>
<dbReference type="InterPro" id="IPR010736">
    <property type="entry name" value="SHIPPO-rpt"/>
</dbReference>
<dbReference type="PANTHER" id="PTHR21580">
    <property type="entry name" value="SHIPPO-1-RELATED"/>
    <property type="match status" value="1"/>
</dbReference>
<comment type="caution">
    <text evidence="2">The sequence shown here is derived from an EMBL/GenBank/DDBJ whole genome shotgun (WGS) entry which is preliminary data.</text>
</comment>
<gene>
    <name evidence="3" type="ORF">STCU_01671</name>
    <name evidence="2" type="ORF">STCU_06044</name>
</gene>
<feature type="region of interest" description="Disordered" evidence="1">
    <location>
        <begin position="98"/>
        <end position="122"/>
    </location>
</feature>
<dbReference type="PANTHER" id="PTHR21580:SF60">
    <property type="entry name" value="SPERM-TAIL PG-RICH REPEAT-CONTAINING PROTEIN 2"/>
    <property type="match status" value="1"/>
</dbReference>